<evidence type="ECO:0000256" key="3">
    <source>
        <dbReference type="ARBA" id="ARBA00023295"/>
    </source>
</evidence>
<dbReference type="Gene3D" id="3.20.20.80">
    <property type="entry name" value="Glycosidases"/>
    <property type="match status" value="1"/>
</dbReference>
<comment type="similarity">
    <text evidence="1 4">Belongs to the glycosyl hydrolase 5 (cellulase A) family.</text>
</comment>
<evidence type="ECO:0000313" key="7">
    <source>
        <dbReference type="EMBL" id="BAF57457.1"/>
    </source>
</evidence>
<organism evidence="7">
    <name type="scientific">uncultured symbiotic protist of Cryptocercus punctulatus</name>
    <dbReference type="NCBI Taxonomy" id="403662"/>
    <lineage>
        <taxon>Eukaryota</taxon>
        <taxon>environmental samples</taxon>
    </lineage>
</organism>
<dbReference type="EMBL" id="AB274698">
    <property type="protein sequence ID" value="BAF57457.1"/>
    <property type="molecule type" value="mRNA"/>
</dbReference>
<proteinExistence type="evidence at transcript level"/>
<evidence type="ECO:0000259" key="6">
    <source>
        <dbReference type="Pfam" id="PF00150"/>
    </source>
</evidence>
<dbReference type="InterPro" id="IPR001547">
    <property type="entry name" value="Glyco_hydro_5"/>
</dbReference>
<evidence type="ECO:0000256" key="1">
    <source>
        <dbReference type="ARBA" id="ARBA00005641"/>
    </source>
</evidence>
<sequence>MLLLSLLLSFALSVAPPYGLLQVVDNKVSDSRGNPIILRGVGFAWHNWWPEFYTSAKVGEIKTVFNANVVRAAIAYDKDGGLQSNPTKAYDLLYAVIDGAVAQGIYVIVDWQVFQIFESQAKDFFTKVVTKYKGVPNVIYEILNEPESDGWAAIKRYSISLLGTIRGIDPGAFVLIPTPNWDQYIEQAAADPITEYKNIAYTLHIYVGTHPDSYLTNARNALSKIAIFGTEIGAMNADGDGPLNIEKFNRWISFYEEVKISYLAWALQTGSLSCGLTNSVTISDLTAWGKLFKDTIFNKQ</sequence>
<dbReference type="GO" id="GO:0004553">
    <property type="term" value="F:hydrolase activity, hydrolyzing O-glycosyl compounds"/>
    <property type="evidence" value="ECO:0007669"/>
    <property type="project" value="InterPro"/>
</dbReference>
<dbReference type="AlphaFoldDB" id="A4UX47"/>
<keyword evidence="2 4" id="KW-0378">Hydrolase</keyword>
<evidence type="ECO:0000256" key="5">
    <source>
        <dbReference type="SAM" id="SignalP"/>
    </source>
</evidence>
<dbReference type="CAZy" id="GH5">
    <property type="family name" value="Glycoside Hydrolase Family 5"/>
</dbReference>
<keyword evidence="5" id="KW-0732">Signal</keyword>
<dbReference type="Pfam" id="PF00150">
    <property type="entry name" value="Cellulase"/>
    <property type="match status" value="1"/>
</dbReference>
<evidence type="ECO:0000256" key="2">
    <source>
        <dbReference type="ARBA" id="ARBA00022801"/>
    </source>
</evidence>
<evidence type="ECO:0000256" key="4">
    <source>
        <dbReference type="RuleBase" id="RU361153"/>
    </source>
</evidence>
<name>A4UX47_9EUKA</name>
<keyword evidence="3 4" id="KW-0326">Glycosidase</keyword>
<accession>A4UX47</accession>
<dbReference type="PANTHER" id="PTHR34142">
    <property type="entry name" value="ENDO-BETA-1,4-GLUCANASE A"/>
    <property type="match status" value="1"/>
</dbReference>
<dbReference type="PANTHER" id="PTHR34142:SF1">
    <property type="entry name" value="GLYCOSIDE HYDROLASE FAMILY 5 DOMAIN-CONTAINING PROTEIN"/>
    <property type="match status" value="1"/>
</dbReference>
<dbReference type="InterPro" id="IPR017853">
    <property type="entry name" value="GH"/>
</dbReference>
<dbReference type="GO" id="GO:0000272">
    <property type="term" value="P:polysaccharide catabolic process"/>
    <property type="evidence" value="ECO:0007669"/>
    <property type="project" value="InterPro"/>
</dbReference>
<reference evidence="7" key="1">
    <citation type="journal article" date="2010" name="PLoS ONE">
        <title>Phylogenetic analysis of cellulolytic enzyme genes from representative lineages of termites and a related cockroach.</title>
        <authorList>
            <person name="Todaka N."/>
            <person name="Inoue T."/>
            <person name="Saita K."/>
            <person name="Ohkuma M."/>
            <person name="Nalepa C.A."/>
            <person name="Lenz M."/>
            <person name="Kudo T."/>
            <person name="Moriya S."/>
        </authorList>
    </citation>
    <scope>NUCLEOTIDE SEQUENCE</scope>
</reference>
<dbReference type="SUPFAM" id="SSF51445">
    <property type="entry name" value="(Trans)glycosidases"/>
    <property type="match status" value="1"/>
</dbReference>
<protein>
    <submittedName>
        <fullName evidence="7">Putative glycosyl hydrolase family5</fullName>
    </submittedName>
</protein>
<feature type="chain" id="PRO_5002674988" evidence="5">
    <location>
        <begin position="22"/>
        <end position="300"/>
    </location>
</feature>
<feature type="signal peptide" evidence="5">
    <location>
        <begin position="1"/>
        <end position="21"/>
    </location>
</feature>
<feature type="domain" description="Glycoside hydrolase family 5" evidence="6">
    <location>
        <begin position="30"/>
        <end position="268"/>
    </location>
</feature>